<dbReference type="AlphaFoldDB" id="A0A089LW94"/>
<dbReference type="EMBL" id="CP009286">
    <property type="protein sequence ID" value="AIQ63503.1"/>
    <property type="molecule type" value="Genomic_DNA"/>
</dbReference>
<organism evidence="5 6">
    <name type="scientific">Paenibacillus stellifer</name>
    <dbReference type="NCBI Taxonomy" id="169760"/>
    <lineage>
        <taxon>Bacteria</taxon>
        <taxon>Bacillati</taxon>
        <taxon>Bacillota</taxon>
        <taxon>Bacilli</taxon>
        <taxon>Bacillales</taxon>
        <taxon>Paenibacillaceae</taxon>
        <taxon>Paenibacillus</taxon>
    </lineage>
</organism>
<evidence type="ECO:0000313" key="6">
    <source>
        <dbReference type="Proteomes" id="UP000029507"/>
    </source>
</evidence>
<keyword evidence="1" id="KW-1277">Toxin-antitoxin system</keyword>
<evidence type="ECO:0000256" key="4">
    <source>
        <dbReference type="ARBA" id="ARBA00024207"/>
    </source>
</evidence>
<dbReference type="InterPro" id="IPR052379">
    <property type="entry name" value="Type_VII_TA_RNase"/>
</dbReference>
<evidence type="ECO:0000256" key="2">
    <source>
        <dbReference type="ARBA" id="ARBA00022722"/>
    </source>
</evidence>
<dbReference type="OrthoDB" id="2375467at2"/>
<reference evidence="5 6" key="1">
    <citation type="submission" date="2014-08" db="EMBL/GenBank/DDBJ databases">
        <title>Comparative genomics of the Paenibacillus odorifer group.</title>
        <authorList>
            <person name="den Bakker H.C."/>
            <person name="Tsai Y.-C."/>
            <person name="Martin N."/>
            <person name="Korlach J."/>
            <person name="Wiedmann M."/>
        </authorList>
    </citation>
    <scope>NUCLEOTIDE SEQUENCE [LARGE SCALE GENOMIC DNA]</scope>
    <source>
        <strain evidence="5 6">DSM 14472</strain>
    </source>
</reference>
<accession>A0A089LW94</accession>
<protein>
    <recommendedName>
        <fullName evidence="7">DUF86 domain-containing protein</fullName>
    </recommendedName>
</protein>
<dbReference type="Gene3D" id="1.20.120.580">
    <property type="entry name" value="bsu32300-like"/>
    <property type="match status" value="1"/>
</dbReference>
<evidence type="ECO:0008006" key="7">
    <source>
        <dbReference type="Google" id="ProtNLM"/>
    </source>
</evidence>
<gene>
    <name evidence="5" type="ORF">PSTEL_10840</name>
</gene>
<dbReference type="RefSeq" id="WP_038695083.1">
    <property type="nucleotide sequence ID" value="NZ_CP009286.1"/>
</dbReference>
<name>A0A089LW94_9BACL</name>
<dbReference type="PANTHER" id="PTHR33397">
    <property type="entry name" value="UPF0331 PROTEIN YUTE"/>
    <property type="match status" value="1"/>
</dbReference>
<evidence type="ECO:0000313" key="5">
    <source>
        <dbReference type="EMBL" id="AIQ63503.1"/>
    </source>
</evidence>
<dbReference type="Proteomes" id="UP000029507">
    <property type="component" value="Chromosome"/>
</dbReference>
<dbReference type="GO" id="GO:0004540">
    <property type="term" value="F:RNA nuclease activity"/>
    <property type="evidence" value="ECO:0007669"/>
    <property type="project" value="InterPro"/>
</dbReference>
<dbReference type="GO" id="GO:0110001">
    <property type="term" value="C:toxin-antitoxin complex"/>
    <property type="evidence" value="ECO:0007669"/>
    <property type="project" value="InterPro"/>
</dbReference>
<evidence type="ECO:0000256" key="3">
    <source>
        <dbReference type="ARBA" id="ARBA00022801"/>
    </source>
</evidence>
<dbReference type="STRING" id="169760.PSTEL_10840"/>
<keyword evidence="2" id="KW-0540">Nuclease</keyword>
<dbReference type="HOGENOM" id="CLU_142825_1_0_9"/>
<dbReference type="InterPro" id="IPR037038">
    <property type="entry name" value="HepT-like_sf"/>
</dbReference>
<proteinExistence type="inferred from homology"/>
<evidence type="ECO:0000256" key="1">
    <source>
        <dbReference type="ARBA" id="ARBA00022649"/>
    </source>
</evidence>
<sequence>MYYVNRDQIERILQVIPDITEGLRQAAASWDGGIIWGLVQERCLHLAIEVVTDTGSCLIDGFIMRDAGSYEDIVTIIHEESVFTDKELYGRLLELVSLRRPLVQDYSNWNREALHPLTPLLPELLTAFAEETRAYLNRELGAVQPVR</sequence>
<dbReference type="Pfam" id="PF01934">
    <property type="entry name" value="HepT-like"/>
    <property type="match status" value="1"/>
</dbReference>
<comment type="similarity">
    <text evidence="4">Belongs to the HepT RNase toxin family.</text>
</comment>
<keyword evidence="6" id="KW-1185">Reference proteome</keyword>
<dbReference type="GO" id="GO:0016787">
    <property type="term" value="F:hydrolase activity"/>
    <property type="evidence" value="ECO:0007669"/>
    <property type="project" value="UniProtKB-KW"/>
</dbReference>
<dbReference type="KEGG" id="pste:PSTEL_10840"/>
<keyword evidence="3" id="KW-0378">Hydrolase</keyword>
<dbReference type="InterPro" id="IPR008201">
    <property type="entry name" value="HepT-like"/>
</dbReference>
<dbReference type="PANTHER" id="PTHR33397:SF5">
    <property type="entry name" value="RNASE YUTE-RELATED"/>
    <property type="match status" value="1"/>
</dbReference>